<dbReference type="RefSeq" id="WP_067329297.1">
    <property type="nucleotide sequence ID" value="NZ_LNKT01000004.1"/>
</dbReference>
<dbReference type="SUPFAM" id="SSF52518">
    <property type="entry name" value="Thiamin diphosphate-binding fold (THDP-binding)"/>
    <property type="match status" value="1"/>
</dbReference>
<dbReference type="Proteomes" id="UP000075359">
    <property type="component" value="Unassembled WGS sequence"/>
</dbReference>
<evidence type="ECO:0000259" key="1">
    <source>
        <dbReference type="Pfam" id="PF00456"/>
    </source>
</evidence>
<accession>A0A151CIA7</accession>
<gene>
    <name evidence="2" type="ORF">AS592_09260</name>
</gene>
<dbReference type="InterPro" id="IPR005474">
    <property type="entry name" value="Transketolase_N"/>
</dbReference>
<evidence type="ECO:0000313" key="3">
    <source>
        <dbReference type="Proteomes" id="UP000075359"/>
    </source>
</evidence>
<keyword evidence="3" id="KW-1185">Reference proteome</keyword>
<evidence type="ECO:0000313" key="2">
    <source>
        <dbReference type="EMBL" id="KYJ87174.1"/>
    </source>
</evidence>
<proteinExistence type="predicted"/>
<dbReference type="PANTHER" id="PTHR47514">
    <property type="entry name" value="TRANSKETOLASE N-TERMINAL SECTION-RELATED"/>
    <property type="match status" value="1"/>
</dbReference>
<dbReference type="Gene3D" id="3.40.50.970">
    <property type="match status" value="1"/>
</dbReference>
<feature type="domain" description="Transketolase N-terminal" evidence="1">
    <location>
        <begin position="25"/>
        <end position="261"/>
    </location>
</feature>
<reference evidence="2 3" key="1">
    <citation type="submission" date="2015-11" db="EMBL/GenBank/DDBJ databases">
        <title>Draft genome of Sulfurovum riftiae 1812E, a member of the Epsilonproteobacteria isolated from the tube of the deep-sea hydrothermal vent tubewom Riftia pachyptila.</title>
        <authorList>
            <person name="Vetriani C."/>
            <person name="Giovannelli D."/>
        </authorList>
    </citation>
    <scope>NUCLEOTIDE SEQUENCE [LARGE SCALE GENOMIC DNA]</scope>
    <source>
        <strain evidence="2 3">1812E</strain>
    </source>
</reference>
<protein>
    <submittedName>
        <fullName evidence="2">Transketolase</fullName>
    </submittedName>
</protein>
<organism evidence="2 3">
    <name type="scientific">Sulfurovum riftiae</name>
    <dbReference type="NCBI Taxonomy" id="1630136"/>
    <lineage>
        <taxon>Bacteria</taxon>
        <taxon>Pseudomonadati</taxon>
        <taxon>Campylobacterota</taxon>
        <taxon>Epsilonproteobacteria</taxon>
        <taxon>Campylobacterales</taxon>
        <taxon>Sulfurovaceae</taxon>
        <taxon>Sulfurovum</taxon>
    </lineage>
</organism>
<dbReference type="PANTHER" id="PTHR47514:SF2">
    <property type="entry name" value="TRANSKETOLASE"/>
    <property type="match status" value="1"/>
</dbReference>
<name>A0A151CIA7_9BACT</name>
<dbReference type="AlphaFoldDB" id="A0A151CIA7"/>
<comment type="caution">
    <text evidence="2">The sequence shown here is derived from an EMBL/GenBank/DDBJ whole genome shotgun (WGS) entry which is preliminary data.</text>
</comment>
<dbReference type="CDD" id="cd02012">
    <property type="entry name" value="TPP_TK"/>
    <property type="match status" value="1"/>
</dbReference>
<sequence length="267" mass="29704">MDKIMNLELVSKQIRKSILLMNANSSASHSGTALSTVEILVILYFKIMNIDINNPKAMSRDKFILSKGHGSSALYATLAERGFFDKILLNGFYIDGGQLPGHLDKEAVPGVEVSSGSLGHGLSIAIGMALANKLDQLNNHVFVMCGDGELNEGSMWEAIMFAPQQSLNNLTLIVDYNKFQGYGVTNEVINLEPLKEKFEAFNWEVIEINGHNLFDIEKSLLKKVKKPKVIIAHTTKGKGVSYMENQFIWHYKSPNDQELKQALDELS</sequence>
<dbReference type="EMBL" id="LNKT01000004">
    <property type="protein sequence ID" value="KYJ87174.1"/>
    <property type="molecule type" value="Genomic_DNA"/>
</dbReference>
<dbReference type="STRING" id="1630136.AS592_09260"/>
<dbReference type="Pfam" id="PF00456">
    <property type="entry name" value="Transketolase_N"/>
    <property type="match status" value="1"/>
</dbReference>
<dbReference type="OrthoDB" id="8732661at2"/>
<dbReference type="InterPro" id="IPR029061">
    <property type="entry name" value="THDP-binding"/>
</dbReference>